<feature type="transmembrane region" description="Helical" evidence="8">
    <location>
        <begin position="23"/>
        <end position="46"/>
    </location>
</feature>
<evidence type="ECO:0000256" key="3">
    <source>
        <dbReference type="ARBA" id="ARBA00022448"/>
    </source>
</evidence>
<keyword evidence="4" id="KW-1003">Cell membrane</keyword>
<evidence type="ECO:0000313" key="10">
    <source>
        <dbReference type="Proteomes" id="UP000324974"/>
    </source>
</evidence>
<proteinExistence type="inferred from homology"/>
<feature type="transmembrane region" description="Helical" evidence="8">
    <location>
        <begin position="216"/>
        <end position="236"/>
    </location>
</feature>
<name>A0A5C1AKB0_9BACT</name>
<reference evidence="10" key="1">
    <citation type="submission" date="2019-08" db="EMBL/GenBank/DDBJ databases">
        <title>Limnoglobus roseus gen. nov., sp. nov., a novel freshwater planctomycete with a giant genome from the family Gemmataceae.</title>
        <authorList>
            <person name="Kulichevskaya I.S."/>
            <person name="Naumoff D.G."/>
            <person name="Miroshnikov K."/>
            <person name="Ivanova A."/>
            <person name="Philippov D.A."/>
            <person name="Hakobyan A."/>
            <person name="Rijpstra I.C."/>
            <person name="Sinninghe Damste J.S."/>
            <person name="Liesack W."/>
            <person name="Dedysh S.N."/>
        </authorList>
    </citation>
    <scope>NUCLEOTIDE SEQUENCE [LARGE SCALE GENOMIC DNA]</scope>
    <source>
        <strain evidence="10">PX52</strain>
    </source>
</reference>
<protein>
    <submittedName>
        <fullName evidence="9">AI-2E family transporter</fullName>
    </submittedName>
</protein>
<feature type="transmembrane region" description="Helical" evidence="8">
    <location>
        <begin position="278"/>
        <end position="299"/>
    </location>
</feature>
<evidence type="ECO:0000256" key="4">
    <source>
        <dbReference type="ARBA" id="ARBA00022475"/>
    </source>
</evidence>
<comment type="subcellular location">
    <subcellularLocation>
        <location evidence="1">Cell membrane</location>
        <topology evidence="1">Multi-pass membrane protein</topology>
    </subcellularLocation>
</comment>
<dbReference type="PANTHER" id="PTHR21716">
    <property type="entry name" value="TRANSMEMBRANE PROTEIN"/>
    <property type="match status" value="1"/>
</dbReference>
<feature type="transmembrane region" description="Helical" evidence="8">
    <location>
        <begin position="58"/>
        <end position="86"/>
    </location>
</feature>
<keyword evidence="5 8" id="KW-0812">Transmembrane</keyword>
<feature type="transmembrane region" description="Helical" evidence="8">
    <location>
        <begin position="242"/>
        <end position="266"/>
    </location>
</feature>
<dbReference type="AlphaFoldDB" id="A0A5C1AKB0"/>
<dbReference type="Pfam" id="PF01594">
    <property type="entry name" value="AI-2E_transport"/>
    <property type="match status" value="1"/>
</dbReference>
<keyword evidence="3" id="KW-0813">Transport</keyword>
<dbReference type="OrthoDB" id="9799225at2"/>
<accession>A0A5C1AKB0</accession>
<dbReference type="EMBL" id="CP042425">
    <property type="protein sequence ID" value="QEL18122.1"/>
    <property type="molecule type" value="Genomic_DNA"/>
</dbReference>
<keyword evidence="6 8" id="KW-1133">Transmembrane helix</keyword>
<evidence type="ECO:0000313" key="9">
    <source>
        <dbReference type="EMBL" id="QEL18122.1"/>
    </source>
</evidence>
<dbReference type="PANTHER" id="PTHR21716:SF53">
    <property type="entry name" value="PERMEASE PERM-RELATED"/>
    <property type="match status" value="1"/>
</dbReference>
<organism evidence="9 10">
    <name type="scientific">Limnoglobus roseus</name>
    <dbReference type="NCBI Taxonomy" id="2598579"/>
    <lineage>
        <taxon>Bacteria</taxon>
        <taxon>Pseudomonadati</taxon>
        <taxon>Planctomycetota</taxon>
        <taxon>Planctomycetia</taxon>
        <taxon>Gemmatales</taxon>
        <taxon>Gemmataceae</taxon>
        <taxon>Limnoglobus</taxon>
    </lineage>
</organism>
<evidence type="ECO:0000256" key="2">
    <source>
        <dbReference type="ARBA" id="ARBA00009773"/>
    </source>
</evidence>
<dbReference type="InterPro" id="IPR002549">
    <property type="entry name" value="AI-2E-like"/>
</dbReference>
<feature type="transmembrane region" description="Helical" evidence="8">
    <location>
        <begin position="319"/>
        <end position="340"/>
    </location>
</feature>
<feature type="transmembrane region" description="Helical" evidence="8">
    <location>
        <begin position="166"/>
        <end position="184"/>
    </location>
</feature>
<dbReference type="KEGG" id="lrs:PX52LOC_05136"/>
<evidence type="ECO:0000256" key="5">
    <source>
        <dbReference type="ARBA" id="ARBA00022692"/>
    </source>
</evidence>
<evidence type="ECO:0000256" key="1">
    <source>
        <dbReference type="ARBA" id="ARBA00004651"/>
    </source>
</evidence>
<sequence>MNLNLTAFTRYGLNALGLLGVSVALYFGSSIFIPLTLSALLAALLYPLACWLHTKIRLPWFVSCFTSIFILILMAGVVFSVAAISIPKFVNSLPTTEDGPSGWKQRYEDLAQNLNSFLPGNMATVMPPKADDSNIYKSIKELFTPKNVGDTIKEIAAVGLRQMTELLLILFIVLFLLMEAEILAKKVRAIFGTGGDTQVRVTKALAAIAESIRTYLYWRTAVNLGLSLALAVFYRSLGLEQYALWGVVTFVFTYVPYIGTVAAGTLPILEALILGQPVVALFIMIVYACVVTFEGYIIVPWVMGRSMDLNATTVMIACLYWNLVWGIAGLFLAMPLMAILKAVLLHVEGWQPYGDLLSSEEASSGYPASATVPASETVPNPLKAFDGDATIVMESPAEKSATTPVNPNV</sequence>
<dbReference type="Proteomes" id="UP000324974">
    <property type="component" value="Chromosome"/>
</dbReference>
<evidence type="ECO:0000256" key="6">
    <source>
        <dbReference type="ARBA" id="ARBA00022989"/>
    </source>
</evidence>
<dbReference type="RefSeq" id="WP_149112655.1">
    <property type="nucleotide sequence ID" value="NZ_CP042425.1"/>
</dbReference>
<comment type="similarity">
    <text evidence="2">Belongs to the autoinducer-2 exporter (AI-2E) (TC 2.A.86) family.</text>
</comment>
<evidence type="ECO:0000256" key="8">
    <source>
        <dbReference type="SAM" id="Phobius"/>
    </source>
</evidence>
<dbReference type="GO" id="GO:0005886">
    <property type="term" value="C:plasma membrane"/>
    <property type="evidence" value="ECO:0007669"/>
    <property type="project" value="UniProtKB-SubCell"/>
</dbReference>
<keyword evidence="7 8" id="KW-0472">Membrane</keyword>
<keyword evidence="10" id="KW-1185">Reference proteome</keyword>
<gene>
    <name evidence="9" type="ORF">PX52LOC_05136</name>
</gene>
<evidence type="ECO:0000256" key="7">
    <source>
        <dbReference type="ARBA" id="ARBA00023136"/>
    </source>
</evidence>